<dbReference type="InterPro" id="IPR013785">
    <property type="entry name" value="Aldolase_TIM"/>
</dbReference>
<dbReference type="InterPro" id="IPR013132">
    <property type="entry name" value="PseI/NeuA/B-like_N"/>
</dbReference>
<name>A0A6M3KTL1_9ZZZZ</name>
<sequence>MVEVVAELGINANGSVETAKKMIDVAYAAGIDYVKFQKRTVDLVYTKKELDAPRESPWGTTTREQKQGLELDWSDYDIIDEYCDLKGIGWFASPWDVESLRFIASFDIPFIKIPSALLTNHKLLEACKFLDRKVILSNGMSTMQELKKAVKIIGEDNIHAILHCTSTYPTAPTEMNLSHIKELKQIFPATKIGFSNHYPGLMGMIMAAVMGAEMIEFHLTLDRSMYGSDQAASIEPHGVFELMNRLKLIEKMKGDGVKQVYDSEIPIMQKLRRQ</sequence>
<dbReference type="Gene3D" id="3.20.20.70">
    <property type="entry name" value="Aldolase class I"/>
    <property type="match status" value="1"/>
</dbReference>
<dbReference type="GO" id="GO:0047444">
    <property type="term" value="F:N-acylneuraminate-9-phosphate synthase activity"/>
    <property type="evidence" value="ECO:0007669"/>
    <property type="project" value="TreeGrafter"/>
</dbReference>
<proteinExistence type="predicted"/>
<dbReference type="AlphaFoldDB" id="A0A6M3KTL1"/>
<dbReference type="EMBL" id="MT142576">
    <property type="protein sequence ID" value="QJA85463.1"/>
    <property type="molecule type" value="Genomic_DNA"/>
</dbReference>
<dbReference type="PANTHER" id="PTHR42966">
    <property type="entry name" value="N-ACETYLNEURAMINATE SYNTHASE"/>
    <property type="match status" value="1"/>
</dbReference>
<dbReference type="PANTHER" id="PTHR42966:SF3">
    <property type="entry name" value="BLR5971 PROTEIN"/>
    <property type="match status" value="1"/>
</dbReference>
<dbReference type="SUPFAM" id="SSF51569">
    <property type="entry name" value="Aldolase"/>
    <property type="match status" value="1"/>
</dbReference>
<reference evidence="2" key="1">
    <citation type="submission" date="2020-03" db="EMBL/GenBank/DDBJ databases">
        <title>The deep terrestrial virosphere.</title>
        <authorList>
            <person name="Holmfeldt K."/>
            <person name="Nilsson E."/>
            <person name="Simone D."/>
            <person name="Lopez-Fernandez M."/>
            <person name="Wu X."/>
            <person name="de Brujin I."/>
            <person name="Lundin D."/>
            <person name="Andersson A."/>
            <person name="Bertilsson S."/>
            <person name="Dopson M."/>
        </authorList>
    </citation>
    <scope>NUCLEOTIDE SEQUENCE</scope>
    <source>
        <strain evidence="2">MM415B02218</strain>
    </source>
</reference>
<protein>
    <submittedName>
        <fullName evidence="2">Putative N-acetylneuraminate synthase</fullName>
    </submittedName>
</protein>
<evidence type="ECO:0000313" key="2">
    <source>
        <dbReference type="EMBL" id="QJA85463.1"/>
    </source>
</evidence>
<organism evidence="2">
    <name type="scientific">viral metagenome</name>
    <dbReference type="NCBI Taxonomy" id="1070528"/>
    <lineage>
        <taxon>unclassified sequences</taxon>
        <taxon>metagenomes</taxon>
        <taxon>organismal metagenomes</taxon>
    </lineage>
</organism>
<gene>
    <name evidence="2" type="ORF">MM415B02218_0005</name>
</gene>
<dbReference type="Pfam" id="PF03102">
    <property type="entry name" value="NeuB"/>
    <property type="match status" value="1"/>
</dbReference>
<evidence type="ECO:0000259" key="1">
    <source>
        <dbReference type="Pfam" id="PF03102"/>
    </source>
</evidence>
<feature type="domain" description="PseI/NeuA/B-like" evidence="1">
    <location>
        <begin position="22"/>
        <end position="258"/>
    </location>
</feature>
<dbReference type="GO" id="GO:0016051">
    <property type="term" value="P:carbohydrate biosynthetic process"/>
    <property type="evidence" value="ECO:0007669"/>
    <property type="project" value="InterPro"/>
</dbReference>
<accession>A0A6M3KTL1</accession>
<dbReference type="InterPro" id="IPR051690">
    <property type="entry name" value="PseI-like"/>
</dbReference>